<dbReference type="GO" id="GO:0016209">
    <property type="term" value="F:antioxidant activity"/>
    <property type="evidence" value="ECO:0007669"/>
    <property type="project" value="InterPro"/>
</dbReference>
<dbReference type="AlphaFoldDB" id="A0A2T0U6N4"/>
<gene>
    <name evidence="3" type="ORF">B0I27_10348</name>
</gene>
<keyword evidence="4" id="KW-1185">Reference proteome</keyword>
<dbReference type="InterPro" id="IPR047262">
    <property type="entry name" value="PRX-like1"/>
</dbReference>
<feature type="chain" id="PRO_5015590977" evidence="1">
    <location>
        <begin position="23"/>
        <end position="201"/>
    </location>
</feature>
<sequence length="201" mass="21947">MKKVVMSCVLLLAICMKLSAQGYTVGSVVQDFSLKNVDNKMLSPADFKSAKGFIVVFTCNTCPVAKDYENRIIALNTEYAPKGYPVIAINTNDAVASPGDSFAKMQERANEKNFSFPYLLDADQQITKRFGASHTPTVFILAKTNKGNVVEYTGAIDNDQDESNPSRSTFVKNAVNELINGKKPSVSKTKAVGCTVKWKKA</sequence>
<keyword evidence="1" id="KW-0732">Signal</keyword>
<dbReference type="InterPro" id="IPR000866">
    <property type="entry name" value="AhpC/TSA"/>
</dbReference>
<dbReference type="OrthoDB" id="9809746at2"/>
<dbReference type="InterPro" id="IPR013766">
    <property type="entry name" value="Thioredoxin_domain"/>
</dbReference>
<proteinExistence type="predicted"/>
<feature type="domain" description="Thioredoxin" evidence="2">
    <location>
        <begin position="23"/>
        <end position="180"/>
    </location>
</feature>
<dbReference type="CDD" id="cd02969">
    <property type="entry name" value="PRX_like1"/>
    <property type="match status" value="1"/>
</dbReference>
<dbReference type="InterPro" id="IPR036249">
    <property type="entry name" value="Thioredoxin-like_sf"/>
</dbReference>
<evidence type="ECO:0000313" key="3">
    <source>
        <dbReference type="EMBL" id="PRY53583.1"/>
    </source>
</evidence>
<protein>
    <submittedName>
        <fullName evidence="3">Peroxiredoxin</fullName>
    </submittedName>
</protein>
<dbReference type="RefSeq" id="WP_106292192.1">
    <property type="nucleotide sequence ID" value="NZ_PVTH01000003.1"/>
</dbReference>
<dbReference type="GO" id="GO:0016491">
    <property type="term" value="F:oxidoreductase activity"/>
    <property type="evidence" value="ECO:0007669"/>
    <property type="project" value="InterPro"/>
</dbReference>
<feature type="signal peptide" evidence="1">
    <location>
        <begin position="1"/>
        <end position="22"/>
    </location>
</feature>
<dbReference type="EMBL" id="PVTH01000003">
    <property type="protein sequence ID" value="PRY53583.1"/>
    <property type="molecule type" value="Genomic_DNA"/>
</dbReference>
<dbReference type="Proteomes" id="UP000238034">
    <property type="component" value="Unassembled WGS sequence"/>
</dbReference>
<dbReference type="SUPFAM" id="SSF52833">
    <property type="entry name" value="Thioredoxin-like"/>
    <property type="match status" value="1"/>
</dbReference>
<dbReference type="Gene3D" id="3.40.30.10">
    <property type="entry name" value="Glutaredoxin"/>
    <property type="match status" value="1"/>
</dbReference>
<dbReference type="PANTHER" id="PTHR43640:SF1">
    <property type="entry name" value="THIOREDOXIN-DEPENDENT PEROXIREDOXIN"/>
    <property type="match status" value="1"/>
</dbReference>
<evidence type="ECO:0000256" key="1">
    <source>
        <dbReference type="SAM" id="SignalP"/>
    </source>
</evidence>
<accession>A0A2T0U6N4</accession>
<organism evidence="3 4">
    <name type="scientific">Arcticibacter pallidicorallinus</name>
    <dbReference type="NCBI Taxonomy" id="1259464"/>
    <lineage>
        <taxon>Bacteria</taxon>
        <taxon>Pseudomonadati</taxon>
        <taxon>Bacteroidota</taxon>
        <taxon>Sphingobacteriia</taxon>
        <taxon>Sphingobacteriales</taxon>
        <taxon>Sphingobacteriaceae</taxon>
        <taxon>Arcticibacter</taxon>
    </lineage>
</organism>
<dbReference type="Pfam" id="PF00578">
    <property type="entry name" value="AhpC-TSA"/>
    <property type="match status" value="1"/>
</dbReference>
<reference evidence="3 4" key="1">
    <citation type="submission" date="2018-03" db="EMBL/GenBank/DDBJ databases">
        <title>Genomic Encyclopedia of Type Strains, Phase III (KMG-III): the genomes of soil and plant-associated and newly described type strains.</title>
        <authorList>
            <person name="Whitman W."/>
        </authorList>
    </citation>
    <scope>NUCLEOTIDE SEQUENCE [LARGE SCALE GENOMIC DNA]</scope>
    <source>
        <strain evidence="3 4">CGMCC 1.9313</strain>
    </source>
</reference>
<name>A0A2T0U6N4_9SPHI</name>
<dbReference type="PROSITE" id="PS51352">
    <property type="entry name" value="THIOREDOXIN_2"/>
    <property type="match status" value="1"/>
</dbReference>
<evidence type="ECO:0000259" key="2">
    <source>
        <dbReference type="PROSITE" id="PS51352"/>
    </source>
</evidence>
<comment type="caution">
    <text evidence="3">The sequence shown here is derived from an EMBL/GenBank/DDBJ whole genome shotgun (WGS) entry which is preliminary data.</text>
</comment>
<evidence type="ECO:0000313" key="4">
    <source>
        <dbReference type="Proteomes" id="UP000238034"/>
    </source>
</evidence>
<dbReference type="PANTHER" id="PTHR43640">
    <property type="entry name" value="OS07G0260300 PROTEIN"/>
    <property type="match status" value="1"/>
</dbReference>